<dbReference type="Gene3D" id="3.10.580.10">
    <property type="entry name" value="CBS-domain"/>
    <property type="match status" value="1"/>
</dbReference>
<dbReference type="GO" id="GO:0005769">
    <property type="term" value="C:early endosome"/>
    <property type="evidence" value="ECO:0007669"/>
    <property type="project" value="TreeGrafter"/>
</dbReference>
<feature type="transmembrane region" description="Helical" evidence="9">
    <location>
        <begin position="355"/>
        <end position="374"/>
    </location>
</feature>
<feature type="compositionally biased region" description="Low complexity" evidence="10">
    <location>
        <begin position="17"/>
        <end position="26"/>
    </location>
</feature>
<evidence type="ECO:0000256" key="9">
    <source>
        <dbReference type="RuleBase" id="RU361221"/>
    </source>
</evidence>
<dbReference type="eggNOG" id="KOG0475">
    <property type="taxonomic scope" value="Eukaryota"/>
</dbReference>
<feature type="transmembrane region" description="Helical" evidence="9">
    <location>
        <begin position="552"/>
        <end position="572"/>
    </location>
</feature>
<keyword evidence="8" id="KW-0129">CBS domain</keyword>
<feature type="compositionally biased region" description="Acidic residues" evidence="10">
    <location>
        <begin position="32"/>
        <end position="41"/>
    </location>
</feature>
<dbReference type="PANTHER" id="PTHR45711:SF9">
    <property type="entry name" value="ANION_PROTON EXCHANGE TRANSPORTER GEF1"/>
    <property type="match status" value="1"/>
</dbReference>
<feature type="transmembrane region" description="Helical" evidence="9">
    <location>
        <begin position="281"/>
        <end position="305"/>
    </location>
</feature>
<evidence type="ECO:0000313" key="12">
    <source>
        <dbReference type="EMBL" id="EFQ30738.1"/>
    </source>
</evidence>
<dbReference type="FunFam" id="1.10.3080.10:FF:000011">
    <property type="entry name" value="Chloride channel protein"/>
    <property type="match status" value="1"/>
</dbReference>
<comment type="similarity">
    <text evidence="9">Belongs to the chloride channel (TC 2.A.49) family.</text>
</comment>
<comment type="subcellular location">
    <subcellularLocation>
        <location evidence="1 9">Membrane</location>
        <topology evidence="1 9">Multi-pass membrane protein</topology>
    </subcellularLocation>
</comment>
<dbReference type="Proteomes" id="UP000008782">
    <property type="component" value="Unassembled WGS sequence"/>
</dbReference>
<feature type="domain" description="CBS" evidence="11">
    <location>
        <begin position="606"/>
        <end position="668"/>
    </location>
</feature>
<evidence type="ECO:0000256" key="10">
    <source>
        <dbReference type="SAM" id="MobiDB-lite"/>
    </source>
</evidence>
<accession>E3QIC3</accession>
<feature type="transmembrane region" description="Helical" evidence="9">
    <location>
        <begin position="394"/>
        <end position="415"/>
    </location>
</feature>
<evidence type="ECO:0000256" key="6">
    <source>
        <dbReference type="ARBA" id="ARBA00023136"/>
    </source>
</evidence>
<evidence type="ECO:0000256" key="2">
    <source>
        <dbReference type="ARBA" id="ARBA00022448"/>
    </source>
</evidence>
<dbReference type="CDD" id="cd03684">
    <property type="entry name" value="ClC_3_like"/>
    <property type="match status" value="1"/>
</dbReference>
<evidence type="ECO:0000256" key="1">
    <source>
        <dbReference type="ARBA" id="ARBA00004141"/>
    </source>
</evidence>
<feature type="domain" description="CBS" evidence="11">
    <location>
        <begin position="711"/>
        <end position="767"/>
    </location>
</feature>
<sequence>MTSRSTSFSHSPHRLPRPSISSRLSFAVSTVEQDEHDDEAAEAAPAHRQQQQIEDEIAEIKRYEDFTTIDWVQDAAQEQARRKLRRRRRAGMLDNGQAGWRYRLRESYDAAQGWLVVTLIGVAIGLNAAFLNIITEWLSDIKTGYCTTAFYLNENFCCWGEDNGCDEWHHWTGFAPANYILYILFGTVFAFTSATLVKSFAPYAAGSGISEIKCIIAGFVMKGFLGFWTLLIKSVCLPLAIASGLSVGKEGPSVHYAVCTGNVISRLFERYRRNASKTREILSACAAAGVAVAFGSPIGGVLFSLEEMSNYFPLKTLWRSYFCALVATAVLAAMNPFRTGQLVMFQVRYDRSWHFFEVVFYIILGIFGGLYGAFVMKWNLRVQAFRKKYLSKYAIAEATILAAGTAIICYPNVFLRIDMTESMEILFLECEGAEDYHGLCESDKRLSNILSLALATVLRVLLVIISYGCKVPAGIFVPSMAIGASFGRTVGIIVQAIHEANPTSAFFAACKPDEPCITPGTYAFLGAAAALSGIMHITVSVVVIMFELTGALTYILPTMIVVGVTKIVSELFGKGGIADRMIWFSGFPFLDNKEEHNFGVPVSEVMRTEITSLPVSGMPFSELEKLLKVDTYQGFPIVEDAASKILIGYIGRTELRYAIDRVRRERPIDPQARCTFSPPPAALNSAAPLTPTVTVNFDSTSSTTVDFSRYIDTTPVTAHPRLPLETVMELFRKIGPRVVLIEYHGRLSGLVTVKDCLKYQFTAEHAENLRDDSALAESQEKLWSAMRHAANWVSEKVSMASGGRVRLSSFDERGGMGGSYGGGRSAGAHILDGDEDAIDDGAVELDNR</sequence>
<gene>
    <name evidence="12" type="ORF">GLRG_05882</name>
</gene>
<keyword evidence="4 9" id="KW-1133">Transmembrane helix</keyword>
<dbReference type="VEuPathDB" id="FungiDB:GLRG_05882"/>
<reference evidence="13" key="1">
    <citation type="journal article" date="2012" name="Nat. Genet.">
        <title>Lifestyle transitions in plant pathogenic Colletotrichum fungi deciphered by genome and transcriptome analyses.</title>
        <authorList>
            <person name="O'Connell R.J."/>
            <person name="Thon M.R."/>
            <person name="Hacquard S."/>
            <person name="Amyotte S.G."/>
            <person name="Kleemann J."/>
            <person name="Torres M.F."/>
            <person name="Damm U."/>
            <person name="Buiate E.A."/>
            <person name="Epstein L."/>
            <person name="Alkan N."/>
            <person name="Altmueller J."/>
            <person name="Alvarado-Balderrama L."/>
            <person name="Bauser C.A."/>
            <person name="Becker C."/>
            <person name="Birren B.W."/>
            <person name="Chen Z."/>
            <person name="Choi J."/>
            <person name="Crouch J.A."/>
            <person name="Duvick J.P."/>
            <person name="Farman M.A."/>
            <person name="Gan P."/>
            <person name="Heiman D."/>
            <person name="Henrissat B."/>
            <person name="Howard R.J."/>
            <person name="Kabbage M."/>
            <person name="Koch C."/>
            <person name="Kracher B."/>
            <person name="Kubo Y."/>
            <person name="Law A.D."/>
            <person name="Lebrun M.-H."/>
            <person name="Lee Y.-H."/>
            <person name="Miyara I."/>
            <person name="Moore N."/>
            <person name="Neumann U."/>
            <person name="Nordstroem K."/>
            <person name="Panaccione D.G."/>
            <person name="Panstruga R."/>
            <person name="Place M."/>
            <person name="Proctor R.H."/>
            <person name="Prusky D."/>
            <person name="Rech G."/>
            <person name="Reinhardt R."/>
            <person name="Rollins J.A."/>
            <person name="Rounsley S."/>
            <person name="Schardl C.L."/>
            <person name="Schwartz D.C."/>
            <person name="Shenoy N."/>
            <person name="Shirasu K."/>
            <person name="Sikhakolli U.R."/>
            <person name="Stueber K."/>
            <person name="Sukno S.A."/>
            <person name="Sweigard J.A."/>
            <person name="Takano Y."/>
            <person name="Takahara H."/>
            <person name="Trail F."/>
            <person name="van der Does H.C."/>
            <person name="Voll L.M."/>
            <person name="Will I."/>
            <person name="Young S."/>
            <person name="Zeng Q."/>
            <person name="Zhang J."/>
            <person name="Zhou S."/>
            <person name="Dickman M.B."/>
            <person name="Schulze-Lefert P."/>
            <person name="Ver Loren van Themaat E."/>
            <person name="Ma L.-J."/>
            <person name="Vaillancourt L.J."/>
        </authorList>
    </citation>
    <scope>NUCLEOTIDE SEQUENCE [LARGE SCALE GENOMIC DNA]</scope>
    <source>
        <strain evidence="13">M1.001 / M2 / FGSC 10212</strain>
    </source>
</reference>
<dbReference type="GO" id="GO:0005794">
    <property type="term" value="C:Golgi apparatus"/>
    <property type="evidence" value="ECO:0007669"/>
    <property type="project" value="TreeGrafter"/>
</dbReference>
<keyword evidence="6 9" id="KW-0472">Membrane</keyword>
<keyword evidence="3 9" id="KW-0812">Transmembrane</keyword>
<feature type="region of interest" description="Disordered" evidence="10">
    <location>
        <begin position="1"/>
        <end position="52"/>
    </location>
</feature>
<dbReference type="GO" id="GO:0006878">
    <property type="term" value="P:intracellular copper ion homeostasis"/>
    <property type="evidence" value="ECO:0007669"/>
    <property type="project" value="TreeGrafter"/>
</dbReference>
<protein>
    <recommendedName>
        <fullName evidence="9">Chloride channel protein</fullName>
    </recommendedName>
</protein>
<proteinExistence type="inferred from homology"/>
<dbReference type="GO" id="GO:0005247">
    <property type="term" value="F:voltage-gated chloride channel activity"/>
    <property type="evidence" value="ECO:0007669"/>
    <property type="project" value="TreeGrafter"/>
</dbReference>
<dbReference type="InterPro" id="IPR000644">
    <property type="entry name" value="CBS_dom"/>
</dbReference>
<dbReference type="SUPFAM" id="SSF54631">
    <property type="entry name" value="CBS-domain pair"/>
    <property type="match status" value="1"/>
</dbReference>
<feature type="transmembrane region" description="Helical" evidence="9">
    <location>
        <begin position="317"/>
        <end position="334"/>
    </location>
</feature>
<dbReference type="GO" id="GO:0005886">
    <property type="term" value="C:plasma membrane"/>
    <property type="evidence" value="ECO:0007669"/>
    <property type="project" value="TreeGrafter"/>
</dbReference>
<dbReference type="InterPro" id="IPR001807">
    <property type="entry name" value="ClC"/>
</dbReference>
<dbReference type="RefSeq" id="XP_008094758.1">
    <property type="nucleotide sequence ID" value="XM_008096567.1"/>
</dbReference>
<evidence type="ECO:0000256" key="8">
    <source>
        <dbReference type="PROSITE-ProRule" id="PRU00703"/>
    </source>
</evidence>
<dbReference type="HOGENOM" id="CLU_003181_2_2_1"/>
<keyword evidence="2 9" id="KW-0813">Transport</keyword>
<dbReference type="InterPro" id="IPR046342">
    <property type="entry name" value="CBS_dom_sf"/>
</dbReference>
<dbReference type="EMBL" id="GG697350">
    <property type="protein sequence ID" value="EFQ30738.1"/>
    <property type="molecule type" value="Genomic_DNA"/>
</dbReference>
<dbReference type="InterPro" id="IPR014743">
    <property type="entry name" value="Cl-channel_core"/>
</dbReference>
<dbReference type="Gene3D" id="1.10.3080.10">
    <property type="entry name" value="Clc chloride channel"/>
    <property type="match status" value="1"/>
</dbReference>
<evidence type="ECO:0000256" key="3">
    <source>
        <dbReference type="ARBA" id="ARBA00022692"/>
    </source>
</evidence>
<dbReference type="GO" id="GO:0000324">
    <property type="term" value="C:fungal-type vacuole"/>
    <property type="evidence" value="ECO:0007669"/>
    <property type="project" value="TreeGrafter"/>
</dbReference>
<keyword evidence="5 9" id="KW-0406">Ion transport</keyword>
<dbReference type="Pfam" id="PF00571">
    <property type="entry name" value="CBS"/>
    <property type="match status" value="1"/>
</dbReference>
<keyword evidence="7 9" id="KW-0868">Chloride</keyword>
<feature type="transmembrane region" description="Helical" evidence="9">
    <location>
        <begin position="113"/>
        <end position="134"/>
    </location>
</feature>
<evidence type="ECO:0000256" key="4">
    <source>
        <dbReference type="ARBA" id="ARBA00022989"/>
    </source>
</evidence>
<dbReference type="Pfam" id="PF00654">
    <property type="entry name" value="Voltage_CLC"/>
    <property type="match status" value="1"/>
</dbReference>
<dbReference type="GO" id="GO:0006879">
    <property type="term" value="P:intracellular iron ion homeostasis"/>
    <property type="evidence" value="ECO:0007669"/>
    <property type="project" value="TreeGrafter"/>
</dbReference>
<feature type="transmembrane region" description="Helical" evidence="9">
    <location>
        <begin position="179"/>
        <end position="203"/>
    </location>
</feature>
<name>E3QIC3_COLGM</name>
<evidence type="ECO:0000313" key="13">
    <source>
        <dbReference type="Proteomes" id="UP000008782"/>
    </source>
</evidence>
<dbReference type="SUPFAM" id="SSF81340">
    <property type="entry name" value="Clc chloride channel"/>
    <property type="match status" value="1"/>
</dbReference>
<dbReference type="GO" id="GO:0005783">
    <property type="term" value="C:endoplasmic reticulum"/>
    <property type="evidence" value="ECO:0007669"/>
    <property type="project" value="TreeGrafter"/>
</dbReference>
<keyword evidence="13" id="KW-1185">Reference proteome</keyword>
<dbReference type="CDD" id="cd04591">
    <property type="entry name" value="CBS_pair_voltage-gated_CLC_euk_bac"/>
    <property type="match status" value="1"/>
</dbReference>
<dbReference type="PROSITE" id="PS51371">
    <property type="entry name" value="CBS"/>
    <property type="match status" value="2"/>
</dbReference>
<organism evidence="13">
    <name type="scientific">Colletotrichum graminicola (strain M1.001 / M2 / FGSC 10212)</name>
    <name type="common">Maize anthracnose fungus</name>
    <name type="synonym">Glomerella graminicola</name>
    <dbReference type="NCBI Taxonomy" id="645133"/>
    <lineage>
        <taxon>Eukaryota</taxon>
        <taxon>Fungi</taxon>
        <taxon>Dikarya</taxon>
        <taxon>Ascomycota</taxon>
        <taxon>Pezizomycotina</taxon>
        <taxon>Sordariomycetes</taxon>
        <taxon>Hypocreomycetidae</taxon>
        <taxon>Glomerellales</taxon>
        <taxon>Glomerellaceae</taxon>
        <taxon>Colletotrichum</taxon>
        <taxon>Colletotrichum graminicola species complex</taxon>
    </lineage>
</organism>
<dbReference type="GeneID" id="24411247"/>
<dbReference type="STRING" id="645133.E3QIC3"/>
<feature type="transmembrane region" description="Helical" evidence="9">
    <location>
        <begin position="522"/>
        <end position="546"/>
    </location>
</feature>
<dbReference type="PANTHER" id="PTHR45711">
    <property type="entry name" value="CHLORIDE CHANNEL PROTEIN"/>
    <property type="match status" value="1"/>
</dbReference>
<feature type="transmembrane region" description="Helical" evidence="9">
    <location>
        <begin position="449"/>
        <end position="467"/>
    </location>
</feature>
<feature type="transmembrane region" description="Helical" evidence="9">
    <location>
        <begin position="215"/>
        <end position="241"/>
    </location>
</feature>
<dbReference type="AlphaFoldDB" id="E3QIC3"/>
<evidence type="ECO:0000256" key="5">
    <source>
        <dbReference type="ARBA" id="ARBA00023065"/>
    </source>
</evidence>
<dbReference type="OrthoDB" id="44789at2759"/>
<feature type="compositionally biased region" description="Low complexity" evidence="10">
    <location>
        <begin position="42"/>
        <end position="52"/>
    </location>
</feature>
<evidence type="ECO:0000256" key="7">
    <source>
        <dbReference type="ARBA" id="ARBA00023214"/>
    </source>
</evidence>
<dbReference type="PRINTS" id="PR00762">
    <property type="entry name" value="CLCHANNEL"/>
</dbReference>
<evidence type="ECO:0000259" key="11">
    <source>
        <dbReference type="PROSITE" id="PS51371"/>
    </source>
</evidence>
<feature type="transmembrane region" description="Helical" evidence="9">
    <location>
        <begin position="473"/>
        <end position="494"/>
    </location>
</feature>